<evidence type="ECO:0000256" key="6">
    <source>
        <dbReference type="SAM" id="Phobius"/>
    </source>
</evidence>
<organism evidence="9 10">
    <name type="scientific">Actinoplanes cyaneus</name>
    <dbReference type="NCBI Taxonomy" id="52696"/>
    <lineage>
        <taxon>Bacteria</taxon>
        <taxon>Bacillati</taxon>
        <taxon>Actinomycetota</taxon>
        <taxon>Actinomycetes</taxon>
        <taxon>Micromonosporales</taxon>
        <taxon>Micromonosporaceae</taxon>
        <taxon>Actinoplanes</taxon>
    </lineage>
</organism>
<accession>A0A919MDG9</accession>
<reference evidence="9" key="1">
    <citation type="submission" date="2021-01" db="EMBL/GenBank/DDBJ databases">
        <title>Whole genome shotgun sequence of Actinoplanes cyaneus NBRC 14990.</title>
        <authorList>
            <person name="Komaki H."/>
            <person name="Tamura T."/>
        </authorList>
    </citation>
    <scope>NUCLEOTIDE SEQUENCE</scope>
    <source>
        <strain evidence="9">NBRC 14990</strain>
    </source>
</reference>
<evidence type="ECO:0000256" key="7">
    <source>
        <dbReference type="SAM" id="SignalP"/>
    </source>
</evidence>
<keyword evidence="3 7" id="KW-0732">Signal</keyword>
<dbReference type="AlphaFoldDB" id="A0A919MDG9"/>
<feature type="compositionally biased region" description="Low complexity" evidence="5">
    <location>
        <begin position="467"/>
        <end position="476"/>
    </location>
</feature>
<keyword evidence="2" id="KW-0964">Secreted</keyword>
<dbReference type="InterPro" id="IPR019931">
    <property type="entry name" value="LPXTG_anchor"/>
</dbReference>
<dbReference type="NCBIfam" id="TIGR03769">
    <property type="entry name" value="P_ac_wall_RPT"/>
    <property type="match status" value="1"/>
</dbReference>
<gene>
    <name evidence="9" type="ORF">Acy02nite_50270</name>
</gene>
<dbReference type="EMBL" id="BOMH01000037">
    <property type="protein sequence ID" value="GID67146.1"/>
    <property type="molecule type" value="Genomic_DNA"/>
</dbReference>
<keyword evidence="6" id="KW-0812">Transmembrane</keyword>
<proteinExistence type="predicted"/>
<dbReference type="InterPro" id="IPR006311">
    <property type="entry name" value="TAT_signal"/>
</dbReference>
<keyword evidence="4" id="KW-0572">Peptidoglycan-anchor</keyword>
<evidence type="ECO:0000313" key="9">
    <source>
        <dbReference type="EMBL" id="GID67146.1"/>
    </source>
</evidence>
<comment type="caution">
    <text evidence="9">The sequence shown here is derived from an EMBL/GenBank/DDBJ whole genome shotgun (WGS) entry which is preliminary data.</text>
</comment>
<feature type="chain" id="PRO_5038601472" description="Gram-positive cocci surface proteins LPxTG domain-containing protein" evidence="7">
    <location>
        <begin position="27"/>
        <end position="522"/>
    </location>
</feature>
<evidence type="ECO:0000256" key="2">
    <source>
        <dbReference type="ARBA" id="ARBA00022525"/>
    </source>
</evidence>
<sequence length="522" mass="52614">MTPRKRRGLRTAAATASLIATLPASAPAAARPQSPQVAGADLIALSVDSGKLLLNFREHGQAEDTDPAQLRFTAAAQPAGTVPDDPAYAFLGPPGTTVWSLAGGEGLPAIDTTAVAGDVALELVSADGPGSFAAYTLSNWGRPALLLDSDSRTSTPVPAGRRTGGLVWMFDSPGEYRLTLRATVRTGSTTTQDEATYTVTVPGAGTTAPAAATPALTAPTAPAAAAKQAAAATPTGQPSHATAAAKALSTTAASTTAAGRKVISEGHVDMGPQLSGSTLTIRLKDDSTTPATWRDLADVTLKVSDKAKIAVPSGSGYAFLGAAGDQVYLLPQSQQAGIVWPGWNTQHESIISGTKGNVTWRLRKVDGPGAVKLFLTGSFGAPEVVFDSARSLPQQLSIPPNTHAHGNWAFTEAGTYRLAVEMTATTTAGKTVSDTRTLTFAVGDATGTGGGTTAGPSATAGGGGDNTGSTTGTTTGSAGGKLPQTGTDILSIATGGLLLAAGGAFLIVVTRRRRGEQHHAST</sequence>
<feature type="domain" description="Gram-positive cocci surface proteins LPxTG" evidence="8">
    <location>
        <begin position="477"/>
        <end position="513"/>
    </location>
</feature>
<feature type="signal peptide" evidence="7">
    <location>
        <begin position="1"/>
        <end position="26"/>
    </location>
</feature>
<evidence type="ECO:0000259" key="8">
    <source>
        <dbReference type="Pfam" id="PF00746"/>
    </source>
</evidence>
<keyword evidence="1" id="KW-0134">Cell wall</keyword>
<dbReference type="Proteomes" id="UP000619479">
    <property type="component" value="Unassembled WGS sequence"/>
</dbReference>
<keyword evidence="6" id="KW-0472">Membrane</keyword>
<evidence type="ECO:0000256" key="5">
    <source>
        <dbReference type="SAM" id="MobiDB-lite"/>
    </source>
</evidence>
<evidence type="ECO:0000313" key="10">
    <source>
        <dbReference type="Proteomes" id="UP000619479"/>
    </source>
</evidence>
<dbReference type="NCBIfam" id="TIGR01167">
    <property type="entry name" value="LPXTG_anchor"/>
    <property type="match status" value="1"/>
</dbReference>
<dbReference type="PROSITE" id="PS51318">
    <property type="entry name" value="TAT"/>
    <property type="match status" value="1"/>
</dbReference>
<evidence type="ECO:0000256" key="4">
    <source>
        <dbReference type="ARBA" id="ARBA00023088"/>
    </source>
</evidence>
<dbReference type="Pfam" id="PF00746">
    <property type="entry name" value="Gram_pos_anchor"/>
    <property type="match status" value="1"/>
</dbReference>
<feature type="region of interest" description="Disordered" evidence="5">
    <location>
        <begin position="444"/>
        <end position="483"/>
    </location>
</feature>
<name>A0A919MDG9_9ACTN</name>
<dbReference type="NCBIfam" id="TIGR03773">
    <property type="entry name" value="anch_rpt_wall"/>
    <property type="match status" value="1"/>
</dbReference>
<keyword evidence="6" id="KW-1133">Transmembrane helix</keyword>
<protein>
    <recommendedName>
        <fullName evidence="8">Gram-positive cocci surface proteins LPxTG domain-containing protein</fullName>
    </recommendedName>
</protein>
<dbReference type="InterPro" id="IPR022435">
    <property type="entry name" value="Surface-anchored_actinobac"/>
</dbReference>
<keyword evidence="10" id="KW-1185">Reference proteome</keyword>
<dbReference type="InterPro" id="IPR022395">
    <property type="entry name" value="CHP03773_ABC_transptr-like"/>
</dbReference>
<evidence type="ECO:0000256" key="3">
    <source>
        <dbReference type="ARBA" id="ARBA00022729"/>
    </source>
</evidence>
<dbReference type="RefSeq" id="WP_203744533.1">
    <property type="nucleotide sequence ID" value="NZ_BAAAUC010000004.1"/>
</dbReference>
<evidence type="ECO:0000256" key="1">
    <source>
        <dbReference type="ARBA" id="ARBA00022512"/>
    </source>
</evidence>
<dbReference type="NCBIfam" id="NF038134">
    <property type="entry name" value="choice_anch_M"/>
    <property type="match status" value="2"/>
</dbReference>
<feature type="transmembrane region" description="Helical" evidence="6">
    <location>
        <begin position="489"/>
        <end position="509"/>
    </location>
</feature>